<gene>
    <name evidence="2" type="ORF">NPIL_1011</name>
</gene>
<dbReference type="Proteomes" id="UP000887013">
    <property type="component" value="Unassembled WGS sequence"/>
</dbReference>
<feature type="transmembrane region" description="Helical" evidence="1">
    <location>
        <begin position="12"/>
        <end position="32"/>
    </location>
</feature>
<protein>
    <submittedName>
        <fullName evidence="2">Uncharacterized protein</fullName>
    </submittedName>
</protein>
<accession>A0A8X6TJG9</accession>
<evidence type="ECO:0000256" key="1">
    <source>
        <dbReference type="SAM" id="Phobius"/>
    </source>
</evidence>
<feature type="transmembrane region" description="Helical" evidence="1">
    <location>
        <begin position="52"/>
        <end position="72"/>
    </location>
</feature>
<keyword evidence="1" id="KW-0472">Membrane</keyword>
<evidence type="ECO:0000313" key="2">
    <source>
        <dbReference type="EMBL" id="GFT24345.1"/>
    </source>
</evidence>
<evidence type="ECO:0000313" key="3">
    <source>
        <dbReference type="Proteomes" id="UP000887013"/>
    </source>
</evidence>
<keyword evidence="3" id="KW-1185">Reference proteome</keyword>
<keyword evidence="1" id="KW-0812">Transmembrane</keyword>
<reference evidence="2" key="1">
    <citation type="submission" date="2020-08" db="EMBL/GenBank/DDBJ databases">
        <title>Multicomponent nature underlies the extraordinary mechanical properties of spider dragline silk.</title>
        <authorList>
            <person name="Kono N."/>
            <person name="Nakamura H."/>
            <person name="Mori M."/>
            <person name="Yoshida Y."/>
            <person name="Ohtoshi R."/>
            <person name="Malay A.D."/>
            <person name="Moran D.A.P."/>
            <person name="Tomita M."/>
            <person name="Numata K."/>
            <person name="Arakawa K."/>
        </authorList>
    </citation>
    <scope>NUCLEOTIDE SEQUENCE</scope>
</reference>
<name>A0A8X6TJG9_NEPPI</name>
<dbReference type="AlphaFoldDB" id="A0A8X6TJG9"/>
<dbReference type="EMBL" id="BMAW01060065">
    <property type="protein sequence ID" value="GFT24345.1"/>
    <property type="molecule type" value="Genomic_DNA"/>
</dbReference>
<sequence>MGHLVLCLMDERNNVTGSLMVSSHSVLFFFILNDSIFRYVSGVVGEVDYYRVLSWTLCYFVLFACMGGYRWAFRSPICLVIMESL</sequence>
<proteinExistence type="predicted"/>
<keyword evidence="1" id="KW-1133">Transmembrane helix</keyword>
<comment type="caution">
    <text evidence="2">The sequence shown here is derived from an EMBL/GenBank/DDBJ whole genome shotgun (WGS) entry which is preliminary data.</text>
</comment>
<organism evidence="2 3">
    <name type="scientific">Nephila pilipes</name>
    <name type="common">Giant wood spider</name>
    <name type="synonym">Nephila maculata</name>
    <dbReference type="NCBI Taxonomy" id="299642"/>
    <lineage>
        <taxon>Eukaryota</taxon>
        <taxon>Metazoa</taxon>
        <taxon>Ecdysozoa</taxon>
        <taxon>Arthropoda</taxon>
        <taxon>Chelicerata</taxon>
        <taxon>Arachnida</taxon>
        <taxon>Araneae</taxon>
        <taxon>Araneomorphae</taxon>
        <taxon>Entelegynae</taxon>
        <taxon>Araneoidea</taxon>
        <taxon>Nephilidae</taxon>
        <taxon>Nephila</taxon>
    </lineage>
</organism>